<dbReference type="CDD" id="cd05930">
    <property type="entry name" value="A_NRPS"/>
    <property type="match status" value="1"/>
</dbReference>
<geneLocation type="plasmid" evidence="7 8">
    <name>pBRH01</name>
</geneLocation>
<dbReference type="InterPro" id="IPR029058">
    <property type="entry name" value="AB_hydrolase_fold"/>
</dbReference>
<dbReference type="Gene3D" id="3.40.50.980">
    <property type="match status" value="4"/>
</dbReference>
<dbReference type="GO" id="GO:0043041">
    <property type="term" value="P:amino acid activation for nonribosomal peptide biosynthetic process"/>
    <property type="evidence" value="ECO:0007669"/>
    <property type="project" value="TreeGrafter"/>
</dbReference>
<dbReference type="Gene3D" id="3.30.300.30">
    <property type="match status" value="2"/>
</dbReference>
<dbReference type="KEGG" id="brh:RBRH_00578"/>
<dbReference type="InterPro" id="IPR000873">
    <property type="entry name" value="AMP-dep_synth/lig_dom"/>
</dbReference>
<dbReference type="RefSeq" id="WP_013428515.1">
    <property type="nucleotide sequence ID" value="NC_014718.1"/>
</dbReference>
<dbReference type="GO" id="GO:0009366">
    <property type="term" value="C:enterobactin synthetase complex"/>
    <property type="evidence" value="ECO:0007669"/>
    <property type="project" value="TreeGrafter"/>
</dbReference>
<dbReference type="InterPro" id="IPR001242">
    <property type="entry name" value="Condensation_dom"/>
</dbReference>
<dbReference type="EMBL" id="FR687360">
    <property type="protein sequence ID" value="CBW76654.1"/>
    <property type="molecule type" value="Genomic_DNA"/>
</dbReference>
<dbReference type="FunFam" id="3.30.300.30:FF:000010">
    <property type="entry name" value="Enterobactin synthetase component F"/>
    <property type="match status" value="2"/>
</dbReference>
<dbReference type="FunFam" id="1.10.1200.10:FF:000005">
    <property type="entry name" value="Nonribosomal peptide synthetase 1"/>
    <property type="match status" value="1"/>
</dbReference>
<dbReference type="FunFam" id="3.40.50.980:FF:000001">
    <property type="entry name" value="Non-ribosomal peptide synthetase"/>
    <property type="match status" value="2"/>
</dbReference>
<dbReference type="PROSITE" id="PS50075">
    <property type="entry name" value="CARRIER"/>
    <property type="match status" value="2"/>
</dbReference>
<reference evidence="7 8" key="1">
    <citation type="journal article" date="2011" name="J. Bacteriol.">
        <title>Complete genome sequence of Burkholderia rhizoxinica, an endosymbiont of Rhizopus microsporus.</title>
        <authorList>
            <person name="Lackner G."/>
            <person name="Moebius N."/>
            <person name="Partida-Martinez L."/>
            <person name="Hertweck C."/>
        </authorList>
    </citation>
    <scope>NUCLEOTIDE SEQUENCE [LARGE SCALE GENOMIC DNA]</scope>
    <source>
        <strain evidence="8">DSM 19002 / CIP 109453 / HKI 454</strain>
        <plasmid evidence="7 8">pBRH01</plasmid>
    </source>
</reference>
<dbReference type="SUPFAM" id="SSF52777">
    <property type="entry name" value="CoA-dependent acyltransferases"/>
    <property type="match status" value="4"/>
</dbReference>
<sequence length="2515" mass="279733">MSDSITSSMHPLTTGQTAIWLAQQLRPDSPVYNIGQYTSIEGAIDPAVFEAAMRQVVDEVDSLRLQFVESNEGVRQYVGSPEWSFPLVDFSAESDPQAAADAWMRADYEQPVDILKGPLFNYALLKVAPDRVLWYQRCHHIVMDGFGFFLIAQRVAHLYSAMCEGTELEPCPFGSVHQLFESDVQYSASAQWKRDEAYWLKRCADWSSPATLASRSAPPLQHRLRQTIYFSAQSIERYADDANRLAQLITAAMAAYFYRLTGVEDVVLGFPVTARFGADRNTPGMMSNVLPVRIAVQPDMNLSSLMQHAAQEIQRGFRYQRYPNEALRRKLGLMPDQRLLGTMVNVMPFDYDLKFGGCKSINYNLLNGPVEDLMVAVYTLPGSHQLRIDFNANPACYTKDELVAHQRRFIQFLETLAADPERPIKDIELLDAAERHLLLVERNTTQCDYPADWCVHQMVEAQVARTPDATALVYNAQTLSYAQLNAQANRLAHRLVELGVKPDARVAICVERSPAMVVGLLAILKAGGAYVPLNPAYPNERLAHILADAEPVIVLADMAGRAALGETMLASRTVLDPNVPSQCADTNPSVAQLTARHLMYVIYTSGSSGAPKGVQNEHQALVNRLIWMQQAYQLTPADRVLQKTPFDFDVSVWEFFWTLMSGATLVVAAPDAHRDTAALTDLIIRQRITTVHFVPSMLEPFLRSEGVQYCTSLKRLFCSGEALPGASVKLCRTLLPDTQLYNLYGPTEAAIDVTAWCCPANYAEETVPIGKPIANTCIYLLDRHGHLVPSGAVGELYIGGAGVARGYLNRPELTAACFLSDPFSTAPNARMYKTGDFARYLPDGNLEFMGRSDHQVKVRGYRVELSEIETVLQRHPDVAQAIVAIRDDRQGHKQLIGYVVADPQGKNKLDVAGLRQHVAHHLPEYMVPVAVVLLDALPLTPSGKVDRHALPEPEVVSGYSRTPRSPQEQKLAELFAEVLDVQQVGIDDNFFDLGGTSLLAMRLVSRIRTVLDVEFTIRMLYENLTVASLAQRLTQNTAVRPPLRPQQRPEPLPLSFAQSRLWFIQQLNGPSAIYNIPVALRLSGELNVDALQTAFHDLLARHESLRTGFTEVDGVPAQHIFAQEDIHFLLEIVKVTEQTLPDALKQAAARPFNLHEGIPLRAALFRLDAQEHVLLVTLHHIAGDGWSWTPFGRDLSKAYASRLVGEAPDWEPLPVQYADYTLWQRNLLSCEDKADSLIAQQLEYWRQALAGLPERLMLPTDRPHPPVASHKGACLSFHIDANLHRQLLVLAREQQASLFMVLHAALATLLTRMGSGNDIAVGSPIAGRTDEALNNLVGFFVNTLVLRTNTSGNPHFRALLQQVRETCLAAYSRQDLQFERLVEVLNPARSSAHHPLFQVSLTMYNNALPQFNLAGLHIEEEKVELLVTKLDISFHFDETPNENGINAIVQYATDLFDRKTIEQLTQRFVRLLESVTQEPDQPIGNIRLLDDAERRKLLIEWNDTIRPIRETTLPALFEDQVAKTPNAIALVFNGQSVSYAELDIRANRLAHFLIAKGVGPEDVVAIAMPRSPSMVIAMLAVLKAGAAYLPLDPHHSAERFFITLSDAQPVAMLRFGQANQTVANNLLVLQLDDLDLQAALETCPNVAPTDRDRISPLNPRHPAYVIYTSGSTGTPKGVVVTHHSLVNYIDSIQSWVSEHANMVWISNVSADLGNTSLYGAIFSGKKLTIVRDEEILDPKFISENYLEDESVFKITPSHLSSLIKSMPNKGDNSKRTFFLGGERIDGELVAGIRLNWRNSRIINHYGPTEATIGMLVGELPHEISLESTPFLPLGRPISNTQAYVLDNGLQPVPVGVAGELYIAGSSLARGYLDRPGLTSERFVADPFGPPGSRMYRSGDLMKWRSDGSLDFLGRVDDQVKIRGFRIELREIEAVLRRNPAVRQVAVITRDDHSGSQQLVSYVVPKGDGTSIDPVLLRRQIAQQLPDYMVPAAIVLLDALPLTPNGKLDRKALPIPSFTSERYRAPDTLQEQALATLFAKALNLPHVGIDDSFFDLGGHSLSAVQLTLKIQKVFNVNVPVRMLFEADTVAKLAERIESDALATSQSADSDGTEQLMRADALLAEDISKKTISNDSHGTWENVLLTGATGFVGRYILLELLRQTNANVICLVNEKDKKEAMKRVVSALKETQRQDLDISRISTICGDLSKKDFGLSHQEIEYLSDKVDAILHNGAAVNHFFSYHELRQANVLATEALIRLSATGRSKSFHYVSTVSVMPRAKTGTFTEISDTSIMPIANGYVQSKWVGEQLTSAAAMRGIPSSIYRLGRITADSQTGYCNMKDSVYRIICAIKTLGLSFNTNKLFFQTPVDCAAQAIVKLATRQDKSYQVAHIMNNQSLKLNDFVCEIDKKENCSIKNVDFNEWLARLKERADETLDENLMSLLSIMDKNTLEDKKRDPLENSESLISISAEDTINKLRELGFEYPSVENDYIESIIDFLMKQEAKIMLEGDVVVRK</sequence>
<dbReference type="FunFam" id="3.30.559.10:FF:000012">
    <property type="entry name" value="Non-ribosomal peptide synthetase"/>
    <property type="match status" value="1"/>
</dbReference>
<dbReference type="InterPro" id="IPR010071">
    <property type="entry name" value="AA_adenyl_dom"/>
</dbReference>
<gene>
    <name evidence="7" type="ordered locus">RBRH_00578</name>
</gene>
<dbReference type="Gene3D" id="2.30.38.10">
    <property type="entry name" value="Luciferase, Domain 3"/>
    <property type="match status" value="2"/>
</dbReference>
<dbReference type="HOGENOM" id="CLU_000022_0_3_4"/>
<dbReference type="Pfam" id="PF00501">
    <property type="entry name" value="AMP-binding"/>
    <property type="match status" value="2"/>
</dbReference>
<dbReference type="InterPro" id="IPR013120">
    <property type="entry name" value="FAR_NAD-bd"/>
</dbReference>
<dbReference type="SUPFAM" id="SSF47336">
    <property type="entry name" value="ACP-like"/>
    <property type="match status" value="2"/>
</dbReference>
<keyword evidence="5 7" id="KW-0436">Ligase</keyword>
<feature type="domain" description="Carrier" evidence="6">
    <location>
        <begin position="962"/>
        <end position="1037"/>
    </location>
</feature>
<dbReference type="Pfam" id="PF13193">
    <property type="entry name" value="AMP-binding_C"/>
    <property type="match status" value="2"/>
</dbReference>
<name>E5AU80_MYCRK</name>
<organism evidence="7 8">
    <name type="scientific">Mycetohabitans rhizoxinica (strain DSM 19002 / CIP 109453 / HKI 454)</name>
    <name type="common">Paraburkholderia rhizoxinica</name>
    <dbReference type="NCBI Taxonomy" id="882378"/>
    <lineage>
        <taxon>Bacteria</taxon>
        <taxon>Pseudomonadati</taxon>
        <taxon>Pseudomonadota</taxon>
        <taxon>Betaproteobacteria</taxon>
        <taxon>Burkholderiales</taxon>
        <taxon>Burkholderiaceae</taxon>
        <taxon>Mycetohabitans</taxon>
    </lineage>
</organism>
<dbReference type="SMART" id="SM00823">
    <property type="entry name" value="PKS_PP"/>
    <property type="match status" value="2"/>
</dbReference>
<keyword evidence="4" id="KW-0597">Phosphoprotein</keyword>
<dbReference type="NCBIfam" id="TIGR01733">
    <property type="entry name" value="AA-adenyl-dom"/>
    <property type="match status" value="2"/>
</dbReference>
<protein>
    <submittedName>
        <fullName evidence="7">Non-ribosomal peptide synthetase modules</fullName>
        <ecNumber evidence="7">6.3.2.-</ecNumber>
    </submittedName>
</protein>
<evidence type="ECO:0000256" key="3">
    <source>
        <dbReference type="ARBA" id="ARBA00022450"/>
    </source>
</evidence>
<dbReference type="FunFam" id="1.10.1200.10:FF:000016">
    <property type="entry name" value="Non-ribosomal peptide synthase"/>
    <property type="match status" value="1"/>
</dbReference>
<dbReference type="Gene3D" id="3.30.559.30">
    <property type="entry name" value="Nonribosomal peptide synthetase, condensation domain"/>
    <property type="match status" value="2"/>
</dbReference>
<dbReference type="NCBIfam" id="NF003417">
    <property type="entry name" value="PRK04813.1"/>
    <property type="match status" value="2"/>
</dbReference>
<evidence type="ECO:0000313" key="7">
    <source>
        <dbReference type="EMBL" id="CBW76654.1"/>
    </source>
</evidence>
<dbReference type="PANTHER" id="PTHR45527">
    <property type="entry name" value="NONRIBOSOMAL PEPTIDE SYNTHETASE"/>
    <property type="match status" value="1"/>
</dbReference>
<dbReference type="SUPFAM" id="SSF56801">
    <property type="entry name" value="Acetyl-CoA synthetase-like"/>
    <property type="match status" value="2"/>
</dbReference>
<dbReference type="Gene3D" id="3.40.50.720">
    <property type="entry name" value="NAD(P)-binding Rossmann-like Domain"/>
    <property type="match status" value="1"/>
</dbReference>
<dbReference type="InterPro" id="IPR023213">
    <property type="entry name" value="CAT-like_dom_sf"/>
</dbReference>
<dbReference type="CDD" id="cd05235">
    <property type="entry name" value="SDR_e1"/>
    <property type="match status" value="1"/>
</dbReference>
<dbReference type="Pfam" id="PF07993">
    <property type="entry name" value="NAD_binding_4"/>
    <property type="match status" value="1"/>
</dbReference>
<dbReference type="InterPro" id="IPR025110">
    <property type="entry name" value="AMP-bd_C"/>
</dbReference>
<evidence type="ECO:0000256" key="2">
    <source>
        <dbReference type="ARBA" id="ARBA00006432"/>
    </source>
</evidence>
<dbReference type="InterPro" id="IPR045851">
    <property type="entry name" value="AMP-bd_C_sf"/>
</dbReference>
<dbReference type="GO" id="GO:0009239">
    <property type="term" value="P:enterobactin biosynthetic process"/>
    <property type="evidence" value="ECO:0007669"/>
    <property type="project" value="TreeGrafter"/>
</dbReference>
<dbReference type="FunFam" id="3.30.559.30:FF:000001">
    <property type="entry name" value="Non-ribosomal peptide synthetase"/>
    <property type="match status" value="1"/>
</dbReference>
<dbReference type="EC" id="6.3.2.-" evidence="7"/>
<dbReference type="Gene3D" id="3.40.50.1820">
    <property type="entry name" value="alpha/beta hydrolase"/>
    <property type="match status" value="1"/>
</dbReference>
<comment type="cofactor">
    <cofactor evidence="1">
        <name>pantetheine 4'-phosphate</name>
        <dbReference type="ChEBI" id="CHEBI:47942"/>
    </cofactor>
</comment>
<dbReference type="CDD" id="cd19540">
    <property type="entry name" value="LCL_NRPS-like"/>
    <property type="match status" value="1"/>
</dbReference>
<evidence type="ECO:0000256" key="1">
    <source>
        <dbReference type="ARBA" id="ARBA00001957"/>
    </source>
</evidence>
<accession>E5AU80</accession>
<dbReference type="NCBIfam" id="TIGR01746">
    <property type="entry name" value="Thioester-redct"/>
    <property type="match status" value="1"/>
</dbReference>
<dbReference type="GO" id="GO:0031177">
    <property type="term" value="F:phosphopantetheine binding"/>
    <property type="evidence" value="ECO:0007669"/>
    <property type="project" value="InterPro"/>
</dbReference>
<dbReference type="OrthoDB" id="6297021at2"/>
<dbReference type="CDD" id="cd17646">
    <property type="entry name" value="A_NRPS_AB3403-like"/>
    <property type="match status" value="1"/>
</dbReference>
<dbReference type="InterPro" id="IPR010080">
    <property type="entry name" value="Thioester_reductase-like_dom"/>
</dbReference>
<dbReference type="PANTHER" id="PTHR45527:SF1">
    <property type="entry name" value="FATTY ACID SYNTHASE"/>
    <property type="match status" value="1"/>
</dbReference>
<dbReference type="GO" id="GO:0047527">
    <property type="term" value="F:2,3-dihydroxybenzoate-serine ligase activity"/>
    <property type="evidence" value="ECO:0007669"/>
    <property type="project" value="TreeGrafter"/>
</dbReference>
<evidence type="ECO:0000259" key="6">
    <source>
        <dbReference type="PROSITE" id="PS50075"/>
    </source>
</evidence>
<evidence type="ECO:0000256" key="5">
    <source>
        <dbReference type="ARBA" id="ARBA00022598"/>
    </source>
</evidence>
<dbReference type="Pfam" id="PF00550">
    <property type="entry name" value="PP-binding"/>
    <property type="match status" value="2"/>
</dbReference>
<dbReference type="InterPro" id="IPR020845">
    <property type="entry name" value="AMP-binding_CS"/>
</dbReference>
<keyword evidence="3" id="KW-0596">Phosphopantetheine</keyword>
<dbReference type="GO" id="GO:0072330">
    <property type="term" value="P:monocarboxylic acid biosynthetic process"/>
    <property type="evidence" value="ECO:0007669"/>
    <property type="project" value="UniProtKB-ARBA"/>
</dbReference>
<dbReference type="GO" id="GO:0005829">
    <property type="term" value="C:cytosol"/>
    <property type="evidence" value="ECO:0007669"/>
    <property type="project" value="TreeGrafter"/>
</dbReference>
<dbReference type="InterPro" id="IPR036736">
    <property type="entry name" value="ACP-like_sf"/>
</dbReference>
<evidence type="ECO:0000256" key="4">
    <source>
        <dbReference type="ARBA" id="ARBA00022553"/>
    </source>
</evidence>
<dbReference type="Gene3D" id="3.30.559.10">
    <property type="entry name" value="Chloramphenicol acetyltransferase-like domain"/>
    <property type="match status" value="2"/>
</dbReference>
<dbReference type="Pfam" id="PF00668">
    <property type="entry name" value="Condensation"/>
    <property type="match status" value="2"/>
</dbReference>
<dbReference type="FunFam" id="2.30.38.10:FF:000001">
    <property type="entry name" value="Non-ribosomal peptide synthetase PvdI"/>
    <property type="match status" value="2"/>
</dbReference>
<dbReference type="InterPro" id="IPR009081">
    <property type="entry name" value="PP-bd_ACP"/>
</dbReference>
<dbReference type="Gene3D" id="1.10.1200.10">
    <property type="entry name" value="ACP-like"/>
    <property type="match status" value="1"/>
</dbReference>
<feature type="domain" description="Carrier" evidence="6">
    <location>
        <begin position="2024"/>
        <end position="2099"/>
    </location>
</feature>
<keyword evidence="7" id="KW-0614">Plasmid</keyword>
<dbReference type="FunFam" id="3.40.50.12780:FF:000012">
    <property type="entry name" value="Non-ribosomal peptide synthetase"/>
    <property type="match status" value="1"/>
</dbReference>
<evidence type="ECO:0000313" key="8">
    <source>
        <dbReference type="Proteomes" id="UP000007437"/>
    </source>
</evidence>
<dbReference type="Proteomes" id="UP000007437">
    <property type="component" value="Plasmid pBRH01"/>
</dbReference>
<proteinExistence type="inferred from homology"/>
<dbReference type="FunFam" id="3.40.50.980:FF:000002">
    <property type="entry name" value="Enterobactin synthetase component F"/>
    <property type="match status" value="1"/>
</dbReference>
<dbReference type="eggNOG" id="COG1020">
    <property type="taxonomic scope" value="Bacteria"/>
</dbReference>
<dbReference type="InterPro" id="IPR020806">
    <property type="entry name" value="PKS_PP-bd"/>
</dbReference>
<dbReference type="SUPFAM" id="SSF51735">
    <property type="entry name" value="NAD(P)-binding Rossmann-fold domains"/>
    <property type="match status" value="1"/>
</dbReference>
<comment type="similarity">
    <text evidence="2">Belongs to the ATP-dependent AMP-binding enzyme family.</text>
</comment>
<dbReference type="PROSITE" id="PS00455">
    <property type="entry name" value="AMP_BINDING"/>
    <property type="match status" value="2"/>
</dbReference>
<dbReference type="InterPro" id="IPR036291">
    <property type="entry name" value="NAD(P)-bd_dom_sf"/>
</dbReference>